<name>A0ABQ2DBV1_9DEIO</name>
<reference evidence="2" key="1">
    <citation type="journal article" date="2019" name="Int. J. Syst. Evol. Microbiol.">
        <title>The Global Catalogue of Microorganisms (GCM) 10K type strain sequencing project: providing services to taxonomists for standard genome sequencing and annotation.</title>
        <authorList>
            <consortium name="The Broad Institute Genomics Platform"/>
            <consortium name="The Broad Institute Genome Sequencing Center for Infectious Disease"/>
            <person name="Wu L."/>
            <person name="Ma J."/>
        </authorList>
    </citation>
    <scope>NUCLEOTIDE SEQUENCE [LARGE SCALE GENOMIC DNA]</scope>
    <source>
        <strain evidence="2">JCM 14370</strain>
    </source>
</reference>
<comment type="caution">
    <text evidence="1">The sequence shown here is derived from an EMBL/GenBank/DDBJ whole genome shotgun (WGS) entry which is preliminary data.</text>
</comment>
<sequence>MLILEATGTFDPQSIQSLLKSDETFECIPYAALGDFSLRIHIQKDSLRADEILDGLEAQGYAVVGYRWKKEVREVATPRPAFKPEVQSAPEPWYTRLFGARKRPLTH</sequence>
<evidence type="ECO:0000313" key="1">
    <source>
        <dbReference type="EMBL" id="GGJ51753.1"/>
    </source>
</evidence>
<gene>
    <name evidence="1" type="ORF">GCM10008938_42240</name>
</gene>
<protein>
    <recommendedName>
        <fullName evidence="3">HMA domain-containing protein</fullName>
    </recommendedName>
</protein>
<keyword evidence="2" id="KW-1185">Reference proteome</keyword>
<evidence type="ECO:0000313" key="2">
    <source>
        <dbReference type="Proteomes" id="UP000632222"/>
    </source>
</evidence>
<proteinExistence type="predicted"/>
<dbReference type="RefSeq" id="WP_189006514.1">
    <property type="nucleotide sequence ID" value="NZ_BMOD01000023.1"/>
</dbReference>
<accession>A0ABQ2DBV1</accession>
<dbReference type="Proteomes" id="UP000632222">
    <property type="component" value="Unassembled WGS sequence"/>
</dbReference>
<organism evidence="1 2">
    <name type="scientific">Deinococcus roseus</name>
    <dbReference type="NCBI Taxonomy" id="392414"/>
    <lineage>
        <taxon>Bacteria</taxon>
        <taxon>Thermotogati</taxon>
        <taxon>Deinococcota</taxon>
        <taxon>Deinococci</taxon>
        <taxon>Deinococcales</taxon>
        <taxon>Deinococcaceae</taxon>
        <taxon>Deinococcus</taxon>
    </lineage>
</organism>
<dbReference type="EMBL" id="BMOD01000023">
    <property type="protein sequence ID" value="GGJ51753.1"/>
    <property type="molecule type" value="Genomic_DNA"/>
</dbReference>
<evidence type="ECO:0008006" key="3">
    <source>
        <dbReference type="Google" id="ProtNLM"/>
    </source>
</evidence>